<dbReference type="PRINTS" id="PR00037">
    <property type="entry name" value="HTHLACR"/>
</dbReference>
<dbReference type="PROSITE" id="PS00894">
    <property type="entry name" value="HTH_DEOR_1"/>
    <property type="match status" value="1"/>
</dbReference>
<accession>A0A1I5LX13</accession>
<keyword evidence="2" id="KW-0238">DNA-binding</keyword>
<dbReference type="GO" id="GO:0003677">
    <property type="term" value="F:DNA binding"/>
    <property type="evidence" value="ECO:0007669"/>
    <property type="project" value="UniProtKB-KW"/>
</dbReference>
<keyword evidence="3" id="KW-0804">Transcription</keyword>
<dbReference type="InterPro" id="IPR036388">
    <property type="entry name" value="WH-like_DNA-bd_sf"/>
</dbReference>
<dbReference type="SUPFAM" id="SSF100950">
    <property type="entry name" value="NagB/RpiA/CoA transferase-like"/>
    <property type="match status" value="1"/>
</dbReference>
<organism evidence="5 6">
    <name type="scientific">Cohaesibacter marisflavi</name>
    <dbReference type="NCBI Taxonomy" id="655353"/>
    <lineage>
        <taxon>Bacteria</taxon>
        <taxon>Pseudomonadati</taxon>
        <taxon>Pseudomonadota</taxon>
        <taxon>Alphaproteobacteria</taxon>
        <taxon>Hyphomicrobiales</taxon>
        <taxon>Cohaesibacteraceae</taxon>
    </lineage>
</organism>
<evidence type="ECO:0000256" key="2">
    <source>
        <dbReference type="ARBA" id="ARBA00023125"/>
    </source>
</evidence>
<dbReference type="OrthoDB" id="9814815at2"/>
<dbReference type="PANTHER" id="PTHR30363">
    <property type="entry name" value="HTH-TYPE TRANSCRIPTIONAL REGULATOR SRLR-RELATED"/>
    <property type="match status" value="1"/>
</dbReference>
<keyword evidence="1" id="KW-0805">Transcription regulation</keyword>
<dbReference type="RefSeq" id="WP_090075412.1">
    <property type="nucleotide sequence ID" value="NZ_FOVR01000018.1"/>
</dbReference>
<dbReference type="Gene3D" id="3.40.50.1360">
    <property type="match status" value="1"/>
</dbReference>
<dbReference type="SMART" id="SM01134">
    <property type="entry name" value="DeoRC"/>
    <property type="match status" value="1"/>
</dbReference>
<dbReference type="AlphaFoldDB" id="A0A1I5LX13"/>
<gene>
    <name evidence="5" type="ORF">SAMN04488056_11854</name>
</gene>
<evidence type="ECO:0000313" key="5">
    <source>
        <dbReference type="EMBL" id="SFP01869.1"/>
    </source>
</evidence>
<sequence length="263" mass="28990">MSDAVIVGTPRQDKLLREVNERGYISVEELTELLDVSAQTIRRDIKKLSDQKLLIRHHGGAARNSSVVNLDYSVRQTSETEEKEAIGEAIAAQIPDNSSIFVSIGTTTETIAKHLLQKRGLQVITNSLRVANVLYQNPDFNVMVPCGKLRSTNGGILGSTALDFINHFRVDYLITSCGSIDSDGTLLDYEFNEVIMVQSMMKTARKVFIAADSTKFSTTATVEMGHIKNISALFTDSQPPADIRMQLELNGVKLLVCSSPNRK</sequence>
<protein>
    <submittedName>
        <fullName evidence="5">Transcriptional regulator, DeoR family</fullName>
    </submittedName>
</protein>
<dbReference type="Pfam" id="PF00455">
    <property type="entry name" value="DeoRC"/>
    <property type="match status" value="1"/>
</dbReference>
<dbReference type="Pfam" id="PF08220">
    <property type="entry name" value="HTH_DeoR"/>
    <property type="match status" value="1"/>
</dbReference>
<dbReference type="InterPro" id="IPR018356">
    <property type="entry name" value="Tscrpt_reg_HTH_DeoR_CS"/>
</dbReference>
<keyword evidence="6" id="KW-1185">Reference proteome</keyword>
<evidence type="ECO:0000256" key="3">
    <source>
        <dbReference type="ARBA" id="ARBA00023163"/>
    </source>
</evidence>
<dbReference type="InterPro" id="IPR037171">
    <property type="entry name" value="NagB/RpiA_transferase-like"/>
</dbReference>
<evidence type="ECO:0000259" key="4">
    <source>
        <dbReference type="PROSITE" id="PS51000"/>
    </source>
</evidence>
<dbReference type="InterPro" id="IPR050313">
    <property type="entry name" value="Carb_Metab_HTH_regulators"/>
</dbReference>
<dbReference type="STRING" id="655353.SAMN04488056_11854"/>
<feature type="domain" description="HTH deoR-type" evidence="4">
    <location>
        <begin position="8"/>
        <end position="63"/>
    </location>
</feature>
<reference evidence="5 6" key="1">
    <citation type="submission" date="2016-10" db="EMBL/GenBank/DDBJ databases">
        <authorList>
            <person name="de Groot N.N."/>
        </authorList>
    </citation>
    <scope>NUCLEOTIDE SEQUENCE [LARGE SCALE GENOMIC DNA]</scope>
    <source>
        <strain evidence="5 6">CGMCC 1.9157</strain>
    </source>
</reference>
<name>A0A1I5LX13_9HYPH</name>
<evidence type="ECO:0000313" key="6">
    <source>
        <dbReference type="Proteomes" id="UP000199236"/>
    </source>
</evidence>
<dbReference type="EMBL" id="FOVR01000018">
    <property type="protein sequence ID" value="SFP01869.1"/>
    <property type="molecule type" value="Genomic_DNA"/>
</dbReference>
<dbReference type="SUPFAM" id="SSF46785">
    <property type="entry name" value="Winged helix' DNA-binding domain"/>
    <property type="match status" value="1"/>
</dbReference>
<proteinExistence type="predicted"/>
<dbReference type="InterPro" id="IPR036390">
    <property type="entry name" value="WH_DNA-bd_sf"/>
</dbReference>
<dbReference type="InterPro" id="IPR014036">
    <property type="entry name" value="DeoR-like_C"/>
</dbReference>
<evidence type="ECO:0000256" key="1">
    <source>
        <dbReference type="ARBA" id="ARBA00023015"/>
    </source>
</evidence>
<dbReference type="InterPro" id="IPR001034">
    <property type="entry name" value="DeoR_HTH"/>
</dbReference>
<dbReference type="PANTHER" id="PTHR30363:SF19">
    <property type="entry name" value="HTH-TYPE TRANSCRIPTIONAL REPRESSOR CSQR"/>
    <property type="match status" value="1"/>
</dbReference>
<dbReference type="PROSITE" id="PS51000">
    <property type="entry name" value="HTH_DEOR_2"/>
    <property type="match status" value="1"/>
</dbReference>
<dbReference type="SMART" id="SM00420">
    <property type="entry name" value="HTH_DEOR"/>
    <property type="match status" value="1"/>
</dbReference>
<dbReference type="GO" id="GO:0003700">
    <property type="term" value="F:DNA-binding transcription factor activity"/>
    <property type="evidence" value="ECO:0007669"/>
    <property type="project" value="InterPro"/>
</dbReference>
<dbReference type="Gene3D" id="1.10.10.10">
    <property type="entry name" value="Winged helix-like DNA-binding domain superfamily/Winged helix DNA-binding domain"/>
    <property type="match status" value="1"/>
</dbReference>
<dbReference type="Proteomes" id="UP000199236">
    <property type="component" value="Unassembled WGS sequence"/>
</dbReference>